<evidence type="ECO:0000259" key="5">
    <source>
        <dbReference type="Pfam" id="PF01243"/>
    </source>
</evidence>
<organism evidence="6 7">
    <name type="scientific">Nitritalea halalkaliphila LW7</name>
    <dbReference type="NCBI Taxonomy" id="1189621"/>
    <lineage>
        <taxon>Bacteria</taxon>
        <taxon>Pseudomonadati</taxon>
        <taxon>Bacteroidota</taxon>
        <taxon>Cytophagia</taxon>
        <taxon>Cytophagales</taxon>
        <taxon>Cyclobacteriaceae</taxon>
        <taxon>Nitritalea</taxon>
    </lineage>
</organism>
<protein>
    <submittedName>
        <fullName evidence="6">Pyridoxamine 5'-phosphate oxidase-like FMN-binding protein</fullName>
    </submittedName>
</protein>
<dbReference type="GO" id="GO:0008615">
    <property type="term" value="P:pyridoxine biosynthetic process"/>
    <property type="evidence" value="ECO:0007669"/>
    <property type="project" value="InterPro"/>
</dbReference>
<feature type="domain" description="Pyridoxamine 5'-phosphate oxidase N-terminal" evidence="5">
    <location>
        <begin position="27"/>
        <end position="133"/>
    </location>
</feature>
<proteinExistence type="predicted"/>
<keyword evidence="2" id="KW-0285">Flavoprotein</keyword>
<dbReference type="InterPro" id="IPR011576">
    <property type="entry name" value="Pyridox_Oxase_N"/>
</dbReference>
<reference evidence="6 7" key="1">
    <citation type="submission" date="2012-05" db="EMBL/GenBank/DDBJ databases">
        <title>Genome sequence of Nitritalea halalkaliphila LW7.</title>
        <authorList>
            <person name="Jangir P.K."/>
            <person name="Singh A."/>
            <person name="Shivaji S."/>
            <person name="Sharma R."/>
        </authorList>
    </citation>
    <scope>NUCLEOTIDE SEQUENCE [LARGE SCALE GENOMIC DNA]</scope>
    <source>
        <strain evidence="6 7">LW7</strain>
    </source>
</reference>
<evidence type="ECO:0000313" key="6">
    <source>
        <dbReference type="EMBL" id="EIM77125.1"/>
    </source>
</evidence>
<dbReference type="GO" id="GO:0004733">
    <property type="term" value="F:pyridoxamine phosphate oxidase activity"/>
    <property type="evidence" value="ECO:0007669"/>
    <property type="project" value="InterPro"/>
</dbReference>
<dbReference type="Gene3D" id="2.30.110.10">
    <property type="entry name" value="Electron Transport, Fmn-binding Protein, Chain A"/>
    <property type="match status" value="1"/>
</dbReference>
<evidence type="ECO:0000256" key="2">
    <source>
        <dbReference type="ARBA" id="ARBA00022630"/>
    </source>
</evidence>
<dbReference type="Pfam" id="PF01243">
    <property type="entry name" value="PNPOx_N"/>
    <property type="match status" value="1"/>
</dbReference>
<dbReference type="Proteomes" id="UP000005551">
    <property type="component" value="Unassembled WGS sequence"/>
</dbReference>
<comment type="cofactor">
    <cofactor evidence="1">
        <name>FMN</name>
        <dbReference type="ChEBI" id="CHEBI:58210"/>
    </cofactor>
</comment>
<name>I5C5M3_9BACT</name>
<keyword evidence="4" id="KW-0560">Oxidoreductase</keyword>
<dbReference type="InterPro" id="IPR012349">
    <property type="entry name" value="Split_barrel_FMN-bd"/>
</dbReference>
<evidence type="ECO:0000313" key="7">
    <source>
        <dbReference type="Proteomes" id="UP000005551"/>
    </source>
</evidence>
<dbReference type="STRING" id="1189621.A3SI_07519"/>
<dbReference type="EMBL" id="AJYA01000016">
    <property type="protein sequence ID" value="EIM77125.1"/>
    <property type="molecule type" value="Genomic_DNA"/>
</dbReference>
<keyword evidence="7" id="KW-1185">Reference proteome</keyword>
<dbReference type="GO" id="GO:0010181">
    <property type="term" value="F:FMN binding"/>
    <property type="evidence" value="ECO:0007669"/>
    <property type="project" value="InterPro"/>
</dbReference>
<evidence type="ECO:0000256" key="4">
    <source>
        <dbReference type="ARBA" id="ARBA00023002"/>
    </source>
</evidence>
<dbReference type="PANTHER" id="PTHR10851">
    <property type="entry name" value="PYRIDOXINE-5-PHOSPHATE OXIDASE"/>
    <property type="match status" value="1"/>
</dbReference>
<dbReference type="PANTHER" id="PTHR10851:SF3">
    <property type="entry name" value="PYRIDOXINE_PYRIDOXAMINE 5'-PHOSPHATE OXIDASE 2"/>
    <property type="match status" value="1"/>
</dbReference>
<evidence type="ECO:0000256" key="1">
    <source>
        <dbReference type="ARBA" id="ARBA00001917"/>
    </source>
</evidence>
<keyword evidence="3" id="KW-0288">FMN</keyword>
<dbReference type="SUPFAM" id="SSF50475">
    <property type="entry name" value="FMN-binding split barrel"/>
    <property type="match status" value="1"/>
</dbReference>
<comment type="caution">
    <text evidence="6">The sequence shown here is derived from an EMBL/GenBank/DDBJ whole genome shotgun (WGS) entry which is preliminary data.</text>
</comment>
<sequence>MLISPGTDLETVFQDLKHELHRAVLDRRHPFRFVMLATVDEGQPEARYIVLRQVTQELRFLFYTDGRTPKVRQLEQNPLASLLLYHPGKRVQVRMPGHFEVLRQGSLWQEHRGRVQGEAMKAYSPTLAPGRVIQTPEQAYRWEEERDWFTLLAFRPKSMELLQLQGLEHLRANFRYEQASNTWKKEWVAP</sequence>
<accession>I5C5M3</accession>
<dbReference type="InterPro" id="IPR000659">
    <property type="entry name" value="Pyridox_Oxase"/>
</dbReference>
<evidence type="ECO:0000256" key="3">
    <source>
        <dbReference type="ARBA" id="ARBA00022643"/>
    </source>
</evidence>
<dbReference type="AlphaFoldDB" id="I5C5M3"/>
<gene>
    <name evidence="6" type="ORF">A3SI_07519</name>
</gene>